<keyword evidence="7" id="KW-1185">Reference proteome</keyword>
<dbReference type="RefSeq" id="WP_390261038.1">
    <property type="nucleotide sequence ID" value="NZ_JBHUGH010000006.1"/>
</dbReference>
<organism evidence="6 7">
    <name type="scientific">Halodurantibacterium flavum</name>
    <dbReference type="NCBI Taxonomy" id="1382802"/>
    <lineage>
        <taxon>Bacteria</taxon>
        <taxon>Pseudomonadati</taxon>
        <taxon>Pseudomonadota</taxon>
        <taxon>Alphaproteobacteria</taxon>
        <taxon>Rhodobacterales</taxon>
        <taxon>Paracoccaceae</taxon>
        <taxon>Halodurantibacterium</taxon>
    </lineage>
</organism>
<dbReference type="Pfam" id="PF00005">
    <property type="entry name" value="ABC_tran"/>
    <property type="match status" value="1"/>
</dbReference>
<proteinExistence type="inferred from homology"/>
<dbReference type="CDD" id="cd03220">
    <property type="entry name" value="ABC_KpsT_Wzt"/>
    <property type="match status" value="1"/>
</dbReference>
<dbReference type="InterPro" id="IPR003593">
    <property type="entry name" value="AAA+_ATPase"/>
</dbReference>
<dbReference type="SMART" id="SM00382">
    <property type="entry name" value="AAA"/>
    <property type="match status" value="1"/>
</dbReference>
<dbReference type="InterPro" id="IPR015860">
    <property type="entry name" value="ABC_transpr_TagH-like"/>
</dbReference>
<evidence type="ECO:0000259" key="5">
    <source>
        <dbReference type="PROSITE" id="PS50893"/>
    </source>
</evidence>
<dbReference type="Gene3D" id="3.40.50.300">
    <property type="entry name" value="P-loop containing nucleotide triphosphate hydrolases"/>
    <property type="match status" value="1"/>
</dbReference>
<dbReference type="PROSITE" id="PS50893">
    <property type="entry name" value="ABC_TRANSPORTER_2"/>
    <property type="match status" value="1"/>
</dbReference>
<evidence type="ECO:0000256" key="3">
    <source>
        <dbReference type="ARBA" id="ARBA00022741"/>
    </source>
</evidence>
<dbReference type="EMBL" id="JBHUGH010000006">
    <property type="protein sequence ID" value="MFD1912432.1"/>
    <property type="molecule type" value="Genomic_DNA"/>
</dbReference>
<dbReference type="SUPFAM" id="SSF52540">
    <property type="entry name" value="P-loop containing nucleoside triphosphate hydrolases"/>
    <property type="match status" value="1"/>
</dbReference>
<evidence type="ECO:0000313" key="6">
    <source>
        <dbReference type="EMBL" id="MFD1912432.1"/>
    </source>
</evidence>
<keyword evidence="2" id="KW-0813">Transport</keyword>
<sequence>MIRLEHLCKRFVTGGVLRVVADGINLTLPPRRAIALLGRNGAGKSSLMRMIAGTMAPTSGRVHVTGSVSWPVGFAGHFHPEMTGAQTARFVARTSGVDTDMLQDIVGDLAGLGPHYTLPVGSYSAGMKARLAFALSMGIHFDTYLVDEVTSVGDAAFREKSQALLLERLKHSGAIVVSHSMPVLRGLCTMGAVLEAGRLTLYDDLEEAIALHMRQMAAG</sequence>
<dbReference type="InterPro" id="IPR003439">
    <property type="entry name" value="ABC_transporter-like_ATP-bd"/>
</dbReference>
<evidence type="ECO:0000256" key="4">
    <source>
        <dbReference type="ARBA" id="ARBA00022840"/>
    </source>
</evidence>
<accession>A0ABW4S617</accession>
<dbReference type="Proteomes" id="UP001597353">
    <property type="component" value="Unassembled WGS sequence"/>
</dbReference>
<evidence type="ECO:0000256" key="1">
    <source>
        <dbReference type="ARBA" id="ARBA00005417"/>
    </source>
</evidence>
<dbReference type="PROSITE" id="PS00211">
    <property type="entry name" value="ABC_TRANSPORTER_1"/>
    <property type="match status" value="1"/>
</dbReference>
<keyword evidence="4 6" id="KW-0067">ATP-binding</keyword>
<dbReference type="InterPro" id="IPR017871">
    <property type="entry name" value="ABC_transporter-like_CS"/>
</dbReference>
<feature type="domain" description="ABC transporter" evidence="5">
    <location>
        <begin position="2"/>
        <end position="219"/>
    </location>
</feature>
<protein>
    <submittedName>
        <fullName evidence="6">ABC transporter ATP-binding protein</fullName>
    </submittedName>
</protein>
<keyword evidence="3" id="KW-0547">Nucleotide-binding</keyword>
<dbReference type="InterPro" id="IPR027417">
    <property type="entry name" value="P-loop_NTPase"/>
</dbReference>
<dbReference type="InterPro" id="IPR050683">
    <property type="entry name" value="Bact_Polysacc_Export_ATP-bd"/>
</dbReference>
<reference evidence="7" key="1">
    <citation type="journal article" date="2019" name="Int. J. Syst. Evol. Microbiol.">
        <title>The Global Catalogue of Microorganisms (GCM) 10K type strain sequencing project: providing services to taxonomists for standard genome sequencing and annotation.</title>
        <authorList>
            <consortium name="The Broad Institute Genomics Platform"/>
            <consortium name="The Broad Institute Genome Sequencing Center for Infectious Disease"/>
            <person name="Wu L."/>
            <person name="Ma J."/>
        </authorList>
    </citation>
    <scope>NUCLEOTIDE SEQUENCE [LARGE SCALE GENOMIC DNA]</scope>
    <source>
        <strain evidence="7">CGMCC 4.7242</strain>
    </source>
</reference>
<comment type="similarity">
    <text evidence="1">Belongs to the ABC transporter superfamily.</text>
</comment>
<dbReference type="GO" id="GO:0005524">
    <property type="term" value="F:ATP binding"/>
    <property type="evidence" value="ECO:0007669"/>
    <property type="project" value="UniProtKB-KW"/>
</dbReference>
<evidence type="ECO:0000256" key="2">
    <source>
        <dbReference type="ARBA" id="ARBA00022448"/>
    </source>
</evidence>
<evidence type="ECO:0000313" key="7">
    <source>
        <dbReference type="Proteomes" id="UP001597353"/>
    </source>
</evidence>
<dbReference type="PANTHER" id="PTHR46743">
    <property type="entry name" value="TEICHOIC ACIDS EXPORT ATP-BINDING PROTEIN TAGH"/>
    <property type="match status" value="1"/>
</dbReference>
<dbReference type="PANTHER" id="PTHR46743:SF2">
    <property type="entry name" value="TEICHOIC ACIDS EXPORT ATP-BINDING PROTEIN TAGH"/>
    <property type="match status" value="1"/>
</dbReference>
<gene>
    <name evidence="6" type="ORF">ACFSGJ_09415</name>
</gene>
<comment type="caution">
    <text evidence="6">The sequence shown here is derived from an EMBL/GenBank/DDBJ whole genome shotgun (WGS) entry which is preliminary data.</text>
</comment>
<name>A0ABW4S617_9RHOB</name>